<reference evidence="2" key="1">
    <citation type="submission" date="2016-11" db="UniProtKB">
        <authorList>
            <consortium name="WormBaseParasite"/>
        </authorList>
    </citation>
    <scope>IDENTIFICATION</scope>
</reference>
<evidence type="ECO:0000313" key="2">
    <source>
        <dbReference type="WBParaSite" id="Hba_07077"/>
    </source>
</evidence>
<dbReference type="AlphaFoldDB" id="A0A1I7WPK7"/>
<keyword evidence="1" id="KW-1185">Reference proteome</keyword>
<organism evidence="1 2">
    <name type="scientific">Heterorhabditis bacteriophora</name>
    <name type="common">Entomopathogenic nematode worm</name>
    <dbReference type="NCBI Taxonomy" id="37862"/>
    <lineage>
        <taxon>Eukaryota</taxon>
        <taxon>Metazoa</taxon>
        <taxon>Ecdysozoa</taxon>
        <taxon>Nematoda</taxon>
        <taxon>Chromadorea</taxon>
        <taxon>Rhabditida</taxon>
        <taxon>Rhabditina</taxon>
        <taxon>Rhabditomorpha</taxon>
        <taxon>Strongyloidea</taxon>
        <taxon>Heterorhabditidae</taxon>
        <taxon>Heterorhabditis</taxon>
    </lineage>
</organism>
<accession>A0A1I7WPK7</accession>
<evidence type="ECO:0000313" key="1">
    <source>
        <dbReference type="Proteomes" id="UP000095283"/>
    </source>
</evidence>
<protein>
    <submittedName>
        <fullName evidence="2">Uncharacterized protein</fullName>
    </submittedName>
</protein>
<sequence length="46" mass="5427">MHSPRLAFHQIEHLLEEHNLRGCLTMNVWYYIVALIMCNNKCGTII</sequence>
<dbReference type="Proteomes" id="UP000095283">
    <property type="component" value="Unplaced"/>
</dbReference>
<dbReference type="WBParaSite" id="Hba_07077">
    <property type="protein sequence ID" value="Hba_07077"/>
    <property type="gene ID" value="Hba_07077"/>
</dbReference>
<name>A0A1I7WPK7_HETBA</name>
<proteinExistence type="predicted"/>